<organism evidence="1 2">
    <name type="scientific">Knoellia koreensis</name>
    <dbReference type="NCBI Taxonomy" id="2730921"/>
    <lineage>
        <taxon>Bacteria</taxon>
        <taxon>Bacillati</taxon>
        <taxon>Actinomycetota</taxon>
        <taxon>Actinomycetes</taxon>
        <taxon>Micrococcales</taxon>
        <taxon>Intrasporangiaceae</taxon>
        <taxon>Knoellia</taxon>
    </lineage>
</organism>
<accession>A0A849H9H5</accession>
<dbReference type="AlphaFoldDB" id="A0A849H9H5"/>
<keyword evidence="2" id="KW-1185">Reference proteome</keyword>
<proteinExistence type="predicted"/>
<dbReference type="EMBL" id="JABEPQ010000001">
    <property type="protein sequence ID" value="NNM44585.1"/>
    <property type="molecule type" value="Genomic_DNA"/>
</dbReference>
<evidence type="ECO:0000313" key="2">
    <source>
        <dbReference type="Proteomes" id="UP000588586"/>
    </source>
</evidence>
<dbReference type="RefSeq" id="WP_171241724.1">
    <property type="nucleotide sequence ID" value="NZ_JABEPQ010000001.1"/>
</dbReference>
<dbReference type="Proteomes" id="UP000588586">
    <property type="component" value="Unassembled WGS sequence"/>
</dbReference>
<gene>
    <name evidence="1" type="ORF">HJG52_01010</name>
</gene>
<evidence type="ECO:0000313" key="1">
    <source>
        <dbReference type="EMBL" id="NNM44585.1"/>
    </source>
</evidence>
<comment type="caution">
    <text evidence="1">The sequence shown here is derived from an EMBL/GenBank/DDBJ whole genome shotgun (WGS) entry which is preliminary data.</text>
</comment>
<name>A0A849H9H5_9MICO</name>
<sequence>MVTQHVSVQPELPALDDWWADGALRAIEALAAAGVIFSADDLRDDPYNLPAPHHPSQWGAVFAKAKQAGLIKPVGYAASRTGSRNGGVLRLWRGTKGTAAAA</sequence>
<reference evidence="1 2" key="1">
    <citation type="submission" date="2020-04" db="EMBL/GenBank/DDBJ databases">
        <title>Knoellia sp. isolate from air conditioner.</title>
        <authorList>
            <person name="Chea S."/>
            <person name="Kim D.-U."/>
        </authorList>
    </citation>
    <scope>NUCLEOTIDE SEQUENCE [LARGE SCALE GENOMIC DNA]</scope>
    <source>
        <strain evidence="1 2">DB2414S</strain>
    </source>
</reference>
<protein>
    <submittedName>
        <fullName evidence="1">Uncharacterized protein</fullName>
    </submittedName>
</protein>